<keyword evidence="1" id="KW-0282">Flagellum</keyword>
<evidence type="ECO:0000313" key="2">
    <source>
        <dbReference type="Proteomes" id="UP000294349"/>
    </source>
</evidence>
<keyword evidence="1" id="KW-0966">Cell projection</keyword>
<reference evidence="1 2" key="1">
    <citation type="submission" date="2019-02" db="EMBL/GenBank/DDBJ databases">
        <authorList>
            <person name="Manzano-Marin A."/>
            <person name="Manzano-Marin A."/>
        </authorList>
    </citation>
    <scope>NUCLEOTIDE SEQUENCE [LARGE SCALE GENOMIC DNA]</scope>
    <source>
        <strain evidence="1 2">BuCilaricifoliae</strain>
    </source>
</reference>
<dbReference type="OrthoDB" id="6554107at2"/>
<organism evidence="1 2">
    <name type="scientific">Buchnera aphidicola</name>
    <name type="common">Cinara laricifoliae</name>
    <dbReference type="NCBI Taxonomy" id="2518977"/>
    <lineage>
        <taxon>Bacteria</taxon>
        <taxon>Pseudomonadati</taxon>
        <taxon>Pseudomonadota</taxon>
        <taxon>Gammaproteobacteria</taxon>
        <taxon>Enterobacterales</taxon>
        <taxon>Erwiniaceae</taxon>
        <taxon>Buchnera</taxon>
    </lineage>
</organism>
<name>A0A451DAY5_9GAMM</name>
<keyword evidence="1" id="KW-0969">Cilium</keyword>
<dbReference type="Proteomes" id="UP000294349">
    <property type="component" value="Chromosome"/>
</dbReference>
<dbReference type="EMBL" id="LR217717">
    <property type="protein sequence ID" value="VFP83520.1"/>
    <property type="molecule type" value="Genomic_DNA"/>
</dbReference>
<gene>
    <name evidence="1" type="primary">fliM</name>
    <name evidence="1" type="ORF">BUCILAFE3058_050</name>
</gene>
<dbReference type="AlphaFoldDB" id="A0A451DAY5"/>
<accession>A0A451DAY5</accession>
<proteinExistence type="predicted"/>
<sequence>MSQKSNFWFKRCSDKKLSHINFMNFVLNKQSLFFKKLFNDFVLLFNKKFSEFFSCSINIKFIHSRVECTNIQSKSVYLKYIGKQFFLRGYTDKCLILITKDLFIIFIDYLFGNFNENISEYLNLNNLTYNEINILDILLKKIFIICDSTFLKNISISIINNCKFTLLKDLLYRRFIGLPYICFTFKIYIYDRINILKIYIPNYIVSEFYK</sequence>
<evidence type="ECO:0000313" key="1">
    <source>
        <dbReference type="EMBL" id="VFP83520.1"/>
    </source>
</evidence>
<dbReference type="RefSeq" id="WP_154061399.1">
    <property type="nucleotide sequence ID" value="NZ_LR217717.1"/>
</dbReference>
<protein>
    <submittedName>
        <fullName evidence="1">Flagellar motor switch protein FliM</fullName>
    </submittedName>
</protein>